<dbReference type="Proteomes" id="UP000034927">
    <property type="component" value="Unassembled WGS sequence"/>
</dbReference>
<evidence type="ECO:0000313" key="2">
    <source>
        <dbReference type="EMBL" id="KKP59213.1"/>
    </source>
</evidence>
<dbReference type="InterPro" id="IPR036291">
    <property type="entry name" value="NAD(P)-bd_dom_sf"/>
</dbReference>
<dbReference type="InterPro" id="IPR050177">
    <property type="entry name" value="Lipid_A_modif_metabolic_enz"/>
</dbReference>
<gene>
    <name evidence="2" type="ORF">UR53_C0005G0012</name>
</gene>
<dbReference type="PANTHER" id="PTHR43245">
    <property type="entry name" value="BIFUNCTIONAL POLYMYXIN RESISTANCE PROTEIN ARNA"/>
    <property type="match status" value="1"/>
</dbReference>
<comment type="caution">
    <text evidence="2">The sequence shown here is derived from an EMBL/GenBank/DDBJ whole genome shotgun (WGS) entry which is preliminary data.</text>
</comment>
<name>A0A0G0AQE1_9BACT</name>
<evidence type="ECO:0000313" key="3">
    <source>
        <dbReference type="Proteomes" id="UP000034927"/>
    </source>
</evidence>
<dbReference type="SUPFAM" id="SSF51735">
    <property type="entry name" value="NAD(P)-binding Rossmann-fold domains"/>
    <property type="match status" value="1"/>
</dbReference>
<dbReference type="InterPro" id="IPR001509">
    <property type="entry name" value="Epimerase_deHydtase"/>
</dbReference>
<proteinExistence type="predicted"/>
<dbReference type="Pfam" id="PF01370">
    <property type="entry name" value="Epimerase"/>
    <property type="match status" value="1"/>
</dbReference>
<dbReference type="EMBL" id="LBPO01000005">
    <property type="protein sequence ID" value="KKP59213.1"/>
    <property type="molecule type" value="Genomic_DNA"/>
</dbReference>
<evidence type="ECO:0000259" key="1">
    <source>
        <dbReference type="Pfam" id="PF01370"/>
    </source>
</evidence>
<accession>A0A0G0AQE1</accession>
<reference evidence="2 3" key="1">
    <citation type="journal article" date="2015" name="Nature">
        <title>rRNA introns, odd ribosomes, and small enigmatic genomes across a large radiation of phyla.</title>
        <authorList>
            <person name="Brown C.T."/>
            <person name="Hug L.A."/>
            <person name="Thomas B.C."/>
            <person name="Sharon I."/>
            <person name="Castelle C.J."/>
            <person name="Singh A."/>
            <person name="Wilkins M.J."/>
            <person name="Williams K.H."/>
            <person name="Banfield J.F."/>
        </authorList>
    </citation>
    <scope>NUCLEOTIDE SEQUENCE [LARGE SCALE GENOMIC DNA]</scope>
</reference>
<dbReference type="AlphaFoldDB" id="A0A0G0AQE1"/>
<dbReference type="Gene3D" id="3.40.50.720">
    <property type="entry name" value="NAD(P)-binding Rossmann-like Domain"/>
    <property type="match status" value="1"/>
</dbReference>
<protein>
    <submittedName>
        <fullName evidence="2">NAD-dependent epimerase/dehydratase</fullName>
    </submittedName>
</protein>
<dbReference type="PANTHER" id="PTHR43245:SF55">
    <property type="entry name" value="NAD(P)-BINDING DOMAIN-CONTAINING PROTEIN"/>
    <property type="match status" value="1"/>
</dbReference>
<organism evidence="2 3">
    <name type="scientific">Candidatus Magasanikbacteria bacterium GW2011_GWC2_34_16</name>
    <dbReference type="NCBI Taxonomy" id="1619045"/>
    <lineage>
        <taxon>Bacteria</taxon>
        <taxon>Candidatus Magasanikiibacteriota</taxon>
    </lineage>
</organism>
<feature type="domain" description="NAD-dependent epimerase/dehydratase" evidence="1">
    <location>
        <begin position="3"/>
        <end position="174"/>
    </location>
</feature>
<sequence length="243" mass="27670">MNILVTGSSGFLGTNLLNYLKSKSDISVLTYNKENNLNELENLCLNSDVVFHFAAVLRPENTQDYYDINVRLTSIIIEILEKKTTPTKFVFSSSIQVNLNNEYGKSKLLEEKIIMSSSKKITYIICRFPNLFGKYAVPNTTNVISTFCYNTSHNLPVTINDGNKYLNIAFVDDILIDIIGKLECESLASSIIDFNNSYMVKLIDLLYTIIGFADDQKKIGILNEKLENSLYETYLYYKKSGKY</sequence>